<name>A0ABN7SFB7_OIKDI</name>
<proteinExistence type="predicted"/>
<protein>
    <submittedName>
        <fullName evidence="2">Oidioi.mRNA.OKI2018_I69.XSR.g16196.t1.cds</fullName>
    </submittedName>
</protein>
<reference evidence="2 3" key="1">
    <citation type="submission" date="2021-04" db="EMBL/GenBank/DDBJ databases">
        <authorList>
            <person name="Bliznina A."/>
        </authorList>
    </citation>
    <scope>NUCLEOTIDE SEQUENCE [LARGE SCALE GENOMIC DNA]</scope>
</reference>
<dbReference type="EMBL" id="OU015569">
    <property type="protein sequence ID" value="CAG5099040.1"/>
    <property type="molecule type" value="Genomic_DNA"/>
</dbReference>
<organism evidence="2 3">
    <name type="scientific">Oikopleura dioica</name>
    <name type="common">Tunicate</name>
    <dbReference type="NCBI Taxonomy" id="34765"/>
    <lineage>
        <taxon>Eukaryota</taxon>
        <taxon>Metazoa</taxon>
        <taxon>Chordata</taxon>
        <taxon>Tunicata</taxon>
        <taxon>Appendicularia</taxon>
        <taxon>Copelata</taxon>
        <taxon>Oikopleuridae</taxon>
        <taxon>Oikopleura</taxon>
    </lineage>
</organism>
<dbReference type="Proteomes" id="UP001158576">
    <property type="component" value="Chromosome XSR"/>
</dbReference>
<sequence>MDSSSWAFELERAVKNAVDQADLLTRTRTQVTETDTAVEHARALLQTWTVKAPEAYPPNRSSATPETPRTRALLEDLEYAGLSAITEVDPKSINSAGDFVSKYLKEEETSDHLSNEAINNTDAFIQRLMTIDLSKNLPKAEPKVNFRAAQRERVNLINAKREQRRKESQIRLAAERAAREEEHKKYQEEKVRREKSRLKEDKAITSEILRLRKELEGEKKRRNSSQIYNL</sequence>
<evidence type="ECO:0000256" key="1">
    <source>
        <dbReference type="SAM" id="MobiDB-lite"/>
    </source>
</evidence>
<accession>A0ABN7SFB7</accession>
<feature type="region of interest" description="Disordered" evidence="1">
    <location>
        <begin position="177"/>
        <end position="198"/>
    </location>
</feature>
<evidence type="ECO:0000313" key="2">
    <source>
        <dbReference type="EMBL" id="CAG5099040.1"/>
    </source>
</evidence>
<keyword evidence="3" id="KW-1185">Reference proteome</keyword>
<evidence type="ECO:0000313" key="3">
    <source>
        <dbReference type="Proteomes" id="UP001158576"/>
    </source>
</evidence>
<gene>
    <name evidence="2" type="ORF">OKIOD_LOCUS7754</name>
</gene>